<dbReference type="CDD" id="cd00067">
    <property type="entry name" value="GAL4"/>
    <property type="match status" value="1"/>
</dbReference>
<evidence type="ECO:0000256" key="2">
    <source>
        <dbReference type="ARBA" id="ARBA00023015"/>
    </source>
</evidence>
<dbReference type="Gene3D" id="4.10.240.10">
    <property type="entry name" value="Zn(2)-C6 fungal-type DNA-binding domain"/>
    <property type="match status" value="1"/>
</dbReference>
<accession>A0A2V5HZD8</accession>
<dbReference type="GO" id="GO:0003677">
    <property type="term" value="F:DNA binding"/>
    <property type="evidence" value="ECO:0007669"/>
    <property type="project" value="UniProtKB-KW"/>
</dbReference>
<feature type="region of interest" description="Disordered" evidence="6">
    <location>
        <begin position="81"/>
        <end position="120"/>
    </location>
</feature>
<dbReference type="GO" id="GO:0000981">
    <property type="term" value="F:DNA-binding transcription factor activity, RNA polymerase II-specific"/>
    <property type="evidence" value="ECO:0007669"/>
    <property type="project" value="InterPro"/>
</dbReference>
<organism evidence="8 9">
    <name type="scientific">Aspergillus indologenus CBS 114.80</name>
    <dbReference type="NCBI Taxonomy" id="1450541"/>
    <lineage>
        <taxon>Eukaryota</taxon>
        <taxon>Fungi</taxon>
        <taxon>Dikarya</taxon>
        <taxon>Ascomycota</taxon>
        <taxon>Pezizomycotina</taxon>
        <taxon>Eurotiomycetes</taxon>
        <taxon>Eurotiomycetidae</taxon>
        <taxon>Eurotiales</taxon>
        <taxon>Aspergillaceae</taxon>
        <taxon>Aspergillus</taxon>
        <taxon>Aspergillus subgen. Circumdati</taxon>
    </lineage>
</organism>
<keyword evidence="4" id="KW-0804">Transcription</keyword>
<dbReference type="InterPro" id="IPR001138">
    <property type="entry name" value="Zn2Cys6_DnaBD"/>
</dbReference>
<evidence type="ECO:0000256" key="4">
    <source>
        <dbReference type="ARBA" id="ARBA00023163"/>
    </source>
</evidence>
<evidence type="ECO:0000256" key="5">
    <source>
        <dbReference type="ARBA" id="ARBA00023242"/>
    </source>
</evidence>
<dbReference type="SUPFAM" id="SSF57701">
    <property type="entry name" value="Zn2/Cys6 DNA-binding domain"/>
    <property type="match status" value="1"/>
</dbReference>
<dbReference type="Proteomes" id="UP000248817">
    <property type="component" value="Unassembled WGS sequence"/>
</dbReference>
<dbReference type="EMBL" id="KZ825555">
    <property type="protein sequence ID" value="PYI28112.1"/>
    <property type="molecule type" value="Genomic_DNA"/>
</dbReference>
<keyword evidence="3" id="KW-0238">DNA-binding</keyword>
<gene>
    <name evidence="8" type="ORF">BP00DRAFT_449631</name>
</gene>
<comment type="subcellular location">
    <subcellularLocation>
        <location evidence="1">Nucleus</location>
    </subcellularLocation>
</comment>
<evidence type="ECO:0000256" key="3">
    <source>
        <dbReference type="ARBA" id="ARBA00023125"/>
    </source>
</evidence>
<dbReference type="SMART" id="SM00066">
    <property type="entry name" value="GAL4"/>
    <property type="match status" value="1"/>
</dbReference>
<dbReference type="GO" id="GO:0005634">
    <property type="term" value="C:nucleus"/>
    <property type="evidence" value="ECO:0007669"/>
    <property type="project" value="UniProtKB-SubCell"/>
</dbReference>
<evidence type="ECO:0000313" key="8">
    <source>
        <dbReference type="EMBL" id="PYI28112.1"/>
    </source>
</evidence>
<evidence type="ECO:0000313" key="9">
    <source>
        <dbReference type="Proteomes" id="UP000248817"/>
    </source>
</evidence>
<reference evidence="8 9" key="1">
    <citation type="submission" date="2018-02" db="EMBL/GenBank/DDBJ databases">
        <title>The genomes of Aspergillus section Nigri reveals drivers in fungal speciation.</title>
        <authorList>
            <consortium name="DOE Joint Genome Institute"/>
            <person name="Vesth T.C."/>
            <person name="Nybo J."/>
            <person name="Theobald S."/>
            <person name="Brandl J."/>
            <person name="Frisvad J.C."/>
            <person name="Nielsen K.F."/>
            <person name="Lyhne E.K."/>
            <person name="Kogle M.E."/>
            <person name="Kuo A."/>
            <person name="Riley R."/>
            <person name="Clum A."/>
            <person name="Nolan M."/>
            <person name="Lipzen A."/>
            <person name="Salamov A."/>
            <person name="Henrissat B."/>
            <person name="Wiebenga A."/>
            <person name="De vries R.P."/>
            <person name="Grigoriev I.V."/>
            <person name="Mortensen U.H."/>
            <person name="Andersen M.R."/>
            <person name="Baker S.E."/>
        </authorList>
    </citation>
    <scope>NUCLEOTIDE SEQUENCE [LARGE SCALE GENOMIC DNA]</scope>
    <source>
        <strain evidence="8 9">CBS 114.80</strain>
    </source>
</reference>
<evidence type="ECO:0000259" key="7">
    <source>
        <dbReference type="PROSITE" id="PS50048"/>
    </source>
</evidence>
<dbReference type="PROSITE" id="PS50048">
    <property type="entry name" value="ZN2_CY6_FUNGAL_2"/>
    <property type="match status" value="1"/>
</dbReference>
<name>A0A2V5HZD8_9EURO</name>
<dbReference type="AlphaFoldDB" id="A0A2V5HZD8"/>
<dbReference type="Pfam" id="PF11951">
    <property type="entry name" value="Fungal_trans_2"/>
    <property type="match status" value="1"/>
</dbReference>
<dbReference type="GO" id="GO:0008270">
    <property type="term" value="F:zinc ion binding"/>
    <property type="evidence" value="ECO:0007669"/>
    <property type="project" value="InterPro"/>
</dbReference>
<dbReference type="InterPro" id="IPR021858">
    <property type="entry name" value="Fun_TF"/>
</dbReference>
<feature type="domain" description="Zn(2)-C6 fungal-type" evidence="7">
    <location>
        <begin position="9"/>
        <end position="37"/>
    </location>
</feature>
<evidence type="ECO:0000256" key="6">
    <source>
        <dbReference type="SAM" id="MobiDB-lite"/>
    </source>
</evidence>
<keyword evidence="2" id="KW-0805">Transcription regulation</keyword>
<sequence length="451" mass="51358">MAMVRSSTGCWTCRLRRKKCDEEWPVCQACHLRGLACENHETKPDWMDGGCRQAKHLAVIKKQVKISVRRRREAWLRTTQSSFKEKDLRPHGSSHSDNERSSSTVQKSSEDETLVGDPPYSVNHVETVFAQGRSQVECPPQLRYAIHSDSTEATLSPETSLSIELSYRGDLIFHYINKVFNAQFPAYTLLPYASGGWIFQSMLSSRLVSCATMSVSQLYLAVFSKKWDEVAAQTGTNPSPDTCYFDTLRQLRGDITQLMQDHNGGKRLELINISLAMIQLIYYEIWSGNKDHFALHMNASRLILNRTLEMLQDVSSWNSWTSPHHAQEREALAFLTSAFAWLDICAIVSFNNRDTFFDIDHILAHSDVRVAEVTGCQPWVLRVMVQVARLISWKRTQVEDETLDILVFAQKAYDLRKALDTGLADLSGVCQRLPLVFEHGNISYIAKCCEH</sequence>
<keyword evidence="5" id="KW-0539">Nucleus</keyword>
<dbReference type="PANTHER" id="PTHR37534:SF20">
    <property type="entry name" value="PRO1A C6 ZINK-FINGER PROTEIN"/>
    <property type="match status" value="1"/>
</dbReference>
<dbReference type="InterPro" id="IPR036864">
    <property type="entry name" value="Zn2-C6_fun-type_DNA-bd_sf"/>
</dbReference>
<feature type="compositionally biased region" description="Basic and acidic residues" evidence="6">
    <location>
        <begin position="83"/>
        <end position="100"/>
    </location>
</feature>
<proteinExistence type="predicted"/>
<protein>
    <recommendedName>
        <fullName evidence="7">Zn(2)-C6 fungal-type domain-containing protein</fullName>
    </recommendedName>
</protein>
<dbReference type="Pfam" id="PF00172">
    <property type="entry name" value="Zn_clus"/>
    <property type="match status" value="1"/>
</dbReference>
<dbReference type="PANTHER" id="PTHR37534">
    <property type="entry name" value="TRANSCRIPTIONAL ACTIVATOR PROTEIN UGA3"/>
    <property type="match status" value="1"/>
</dbReference>
<dbReference type="GO" id="GO:0009893">
    <property type="term" value="P:positive regulation of metabolic process"/>
    <property type="evidence" value="ECO:0007669"/>
    <property type="project" value="UniProtKB-ARBA"/>
</dbReference>
<dbReference type="PROSITE" id="PS00463">
    <property type="entry name" value="ZN2_CY6_FUNGAL_1"/>
    <property type="match status" value="1"/>
</dbReference>
<evidence type="ECO:0000256" key="1">
    <source>
        <dbReference type="ARBA" id="ARBA00004123"/>
    </source>
</evidence>
<keyword evidence="9" id="KW-1185">Reference proteome</keyword>